<sequence>MTYVIRGKRIMFQSCQMDNLGQEETYETYEQAEIALKKIQDSIPFDTFEIRKLEDVRK</sequence>
<proteinExistence type="predicted"/>
<keyword evidence="2" id="KW-1185">Reference proteome</keyword>
<evidence type="ECO:0000313" key="2">
    <source>
        <dbReference type="Proteomes" id="UP000481621"/>
    </source>
</evidence>
<accession>A0A6B3TMG4</accession>
<dbReference type="Proteomes" id="UP000481621">
    <property type="component" value="Unassembled WGS sequence"/>
</dbReference>
<comment type="caution">
    <text evidence="1">The sequence shown here is derived from an EMBL/GenBank/DDBJ whole genome shotgun (WGS) entry which is preliminary data.</text>
</comment>
<dbReference type="AlphaFoldDB" id="A0A6B3TMG4"/>
<reference evidence="1" key="1">
    <citation type="submission" date="2020-02" db="EMBL/GenBank/DDBJ databases">
        <title>Bacillus sedimentmangrovi sp. nov., isolated from sediment of the mangrove ecosystem.</title>
        <authorList>
            <person name="Liu G."/>
        </authorList>
    </citation>
    <scope>NUCLEOTIDE SEQUENCE [LARGE SCALE GENOMIC DNA]</scope>
    <source>
        <strain evidence="1">SgZ-7</strain>
    </source>
</reference>
<organism evidence="1 2">
    <name type="scientific">Neobacillus thermocopriae</name>
    <dbReference type="NCBI Taxonomy" id="1215031"/>
    <lineage>
        <taxon>Bacteria</taxon>
        <taxon>Bacillati</taxon>
        <taxon>Bacillota</taxon>
        <taxon>Bacilli</taxon>
        <taxon>Bacillales</taxon>
        <taxon>Bacillaceae</taxon>
        <taxon>Neobacillus</taxon>
    </lineage>
</organism>
<gene>
    <name evidence="1" type="ORF">G4Z05_00605</name>
</gene>
<dbReference type="RefSeq" id="WP_163249945.1">
    <property type="nucleotide sequence ID" value="NZ_JAAIUV010000001.1"/>
</dbReference>
<protein>
    <submittedName>
        <fullName evidence="1">Uncharacterized protein</fullName>
    </submittedName>
</protein>
<name>A0A6B3TMG4_9BACI</name>
<dbReference type="EMBL" id="JAAIUV010000001">
    <property type="protein sequence ID" value="NEX77401.1"/>
    <property type="molecule type" value="Genomic_DNA"/>
</dbReference>
<evidence type="ECO:0000313" key="1">
    <source>
        <dbReference type="EMBL" id="NEX77401.1"/>
    </source>
</evidence>